<dbReference type="GO" id="GO:0003700">
    <property type="term" value="F:DNA-binding transcription factor activity"/>
    <property type="evidence" value="ECO:0007669"/>
    <property type="project" value="InterPro"/>
</dbReference>
<gene>
    <name evidence="2" type="ORF">SAMN00790413_04621</name>
</gene>
<sequence length="149" mass="16879">MTPLTPEQLRTWRAFRKMGDEISTLVHRDLTQATTLSGAEYGVLTRLQDIGKGTLRQSELSEMTGWHKSRLSHLLTRMEERGLLERQPAPNKGVLVTTTEQGRALQRQGQPVHDEAVHRYFISKLTPEQLSVLNQVAQQLSLDANQSVH</sequence>
<name>A0A1W1UKA7_9DEIO</name>
<feature type="domain" description="HTH marR-type" evidence="1">
    <location>
        <begin position="1"/>
        <end position="142"/>
    </location>
</feature>
<dbReference type="GO" id="GO:0003677">
    <property type="term" value="F:DNA binding"/>
    <property type="evidence" value="ECO:0007669"/>
    <property type="project" value="UniProtKB-KW"/>
</dbReference>
<dbReference type="PROSITE" id="PS50995">
    <property type="entry name" value="HTH_MARR_2"/>
    <property type="match status" value="1"/>
</dbReference>
<dbReference type="GO" id="GO:0006950">
    <property type="term" value="P:response to stress"/>
    <property type="evidence" value="ECO:0007669"/>
    <property type="project" value="TreeGrafter"/>
</dbReference>
<dbReference type="InterPro" id="IPR000835">
    <property type="entry name" value="HTH_MarR-typ"/>
</dbReference>
<evidence type="ECO:0000313" key="3">
    <source>
        <dbReference type="Proteomes" id="UP000192582"/>
    </source>
</evidence>
<accession>A0A1W1UKA7</accession>
<keyword evidence="3" id="KW-1185">Reference proteome</keyword>
<dbReference type="OrthoDB" id="8635520at2"/>
<dbReference type="InterPro" id="IPR036388">
    <property type="entry name" value="WH-like_DNA-bd_sf"/>
</dbReference>
<dbReference type="SMART" id="SM00347">
    <property type="entry name" value="HTH_MARR"/>
    <property type="match status" value="1"/>
</dbReference>
<dbReference type="PANTHER" id="PTHR33164:SF99">
    <property type="entry name" value="MARR FAMILY REGULATORY PROTEIN"/>
    <property type="match status" value="1"/>
</dbReference>
<proteinExistence type="predicted"/>
<evidence type="ECO:0000313" key="2">
    <source>
        <dbReference type="EMBL" id="SMB81558.1"/>
    </source>
</evidence>
<dbReference type="InterPro" id="IPR039422">
    <property type="entry name" value="MarR/SlyA-like"/>
</dbReference>
<dbReference type="SUPFAM" id="SSF46785">
    <property type="entry name" value="Winged helix' DNA-binding domain"/>
    <property type="match status" value="1"/>
</dbReference>
<dbReference type="Pfam" id="PF12802">
    <property type="entry name" value="MarR_2"/>
    <property type="match status" value="1"/>
</dbReference>
<keyword evidence="2" id="KW-0238">DNA-binding</keyword>
<dbReference type="PANTHER" id="PTHR33164">
    <property type="entry name" value="TRANSCRIPTIONAL REGULATOR, MARR FAMILY"/>
    <property type="match status" value="1"/>
</dbReference>
<dbReference type="InterPro" id="IPR036390">
    <property type="entry name" value="WH_DNA-bd_sf"/>
</dbReference>
<dbReference type="Proteomes" id="UP000192582">
    <property type="component" value="Unassembled WGS sequence"/>
</dbReference>
<dbReference type="Gene3D" id="1.10.10.10">
    <property type="entry name" value="Winged helix-like DNA-binding domain superfamily/Winged helix DNA-binding domain"/>
    <property type="match status" value="1"/>
</dbReference>
<organism evidence="2 3">
    <name type="scientific">Deinococcus hopiensis KR-140</name>
    <dbReference type="NCBI Taxonomy" id="695939"/>
    <lineage>
        <taxon>Bacteria</taxon>
        <taxon>Thermotogati</taxon>
        <taxon>Deinococcota</taxon>
        <taxon>Deinococci</taxon>
        <taxon>Deinococcales</taxon>
        <taxon>Deinococcaceae</taxon>
        <taxon>Deinococcus</taxon>
    </lineage>
</organism>
<evidence type="ECO:0000259" key="1">
    <source>
        <dbReference type="PROSITE" id="PS50995"/>
    </source>
</evidence>
<dbReference type="STRING" id="695939.SAMN00790413_04621"/>
<dbReference type="EMBL" id="FWWU01000005">
    <property type="protein sequence ID" value="SMB81558.1"/>
    <property type="molecule type" value="Genomic_DNA"/>
</dbReference>
<reference evidence="2 3" key="1">
    <citation type="submission" date="2017-04" db="EMBL/GenBank/DDBJ databases">
        <authorList>
            <person name="Afonso C.L."/>
            <person name="Miller P.J."/>
            <person name="Scott M.A."/>
            <person name="Spackman E."/>
            <person name="Goraichik I."/>
            <person name="Dimitrov K.M."/>
            <person name="Suarez D.L."/>
            <person name="Swayne D.E."/>
        </authorList>
    </citation>
    <scope>NUCLEOTIDE SEQUENCE [LARGE SCALE GENOMIC DNA]</scope>
    <source>
        <strain evidence="2 3">KR-140</strain>
    </source>
</reference>
<dbReference type="RefSeq" id="WP_084045968.1">
    <property type="nucleotide sequence ID" value="NZ_FWWU01000005.1"/>
</dbReference>
<protein>
    <submittedName>
        <fullName evidence="2">DNA-binding transcriptional regulator, MarR family</fullName>
    </submittedName>
</protein>
<dbReference type="AlphaFoldDB" id="A0A1W1UKA7"/>